<keyword evidence="12" id="KW-1185">Reference proteome</keyword>
<keyword evidence="6" id="KW-0325">Glycoprotein</keyword>
<dbReference type="InterPro" id="IPR011707">
    <property type="entry name" value="Cu-oxidase-like_N"/>
</dbReference>
<evidence type="ECO:0000256" key="1">
    <source>
        <dbReference type="ARBA" id="ARBA00010609"/>
    </source>
</evidence>
<dbReference type="GO" id="GO:0005507">
    <property type="term" value="F:copper ion binding"/>
    <property type="evidence" value="ECO:0007669"/>
    <property type="project" value="InterPro"/>
</dbReference>
<dbReference type="PANTHER" id="PTHR11709:SF511">
    <property type="entry name" value="LACCASE"/>
    <property type="match status" value="1"/>
</dbReference>
<evidence type="ECO:0000256" key="3">
    <source>
        <dbReference type="ARBA" id="ARBA00023002"/>
    </source>
</evidence>
<feature type="domain" description="Plastocyanin-like" evidence="8">
    <location>
        <begin position="162"/>
        <end position="313"/>
    </location>
</feature>
<dbReference type="InterPro" id="IPR045087">
    <property type="entry name" value="Cu-oxidase_fam"/>
</dbReference>
<dbReference type="InterPro" id="IPR001117">
    <property type="entry name" value="Cu-oxidase_2nd"/>
</dbReference>
<evidence type="ECO:0000259" key="8">
    <source>
        <dbReference type="Pfam" id="PF00394"/>
    </source>
</evidence>
<dbReference type="GO" id="GO:0016491">
    <property type="term" value="F:oxidoreductase activity"/>
    <property type="evidence" value="ECO:0007669"/>
    <property type="project" value="UniProtKB-KW"/>
</dbReference>
<evidence type="ECO:0000313" key="11">
    <source>
        <dbReference type="EMBL" id="KAF7370186.1"/>
    </source>
</evidence>
<evidence type="ECO:0000256" key="5">
    <source>
        <dbReference type="ARBA" id="ARBA00023157"/>
    </source>
</evidence>
<dbReference type="PANTHER" id="PTHR11709">
    <property type="entry name" value="MULTI-COPPER OXIDASE"/>
    <property type="match status" value="1"/>
</dbReference>
<organism evidence="11 12">
    <name type="scientific">Mycena sanguinolenta</name>
    <dbReference type="NCBI Taxonomy" id="230812"/>
    <lineage>
        <taxon>Eukaryota</taxon>
        <taxon>Fungi</taxon>
        <taxon>Dikarya</taxon>
        <taxon>Basidiomycota</taxon>
        <taxon>Agaricomycotina</taxon>
        <taxon>Agaricomycetes</taxon>
        <taxon>Agaricomycetidae</taxon>
        <taxon>Agaricales</taxon>
        <taxon>Marasmiineae</taxon>
        <taxon>Mycenaceae</taxon>
        <taxon>Mycena</taxon>
    </lineage>
</organism>
<dbReference type="PROSITE" id="PS00079">
    <property type="entry name" value="MULTICOPPER_OXIDASE1"/>
    <property type="match status" value="2"/>
</dbReference>
<comment type="caution">
    <text evidence="11">The sequence shown here is derived from an EMBL/GenBank/DDBJ whole genome shotgun (WGS) entry which is preliminary data.</text>
</comment>
<keyword evidence="4" id="KW-0186">Copper</keyword>
<feature type="domain" description="Plastocyanin-like" evidence="10">
    <location>
        <begin position="31"/>
        <end position="149"/>
    </location>
</feature>
<dbReference type="AlphaFoldDB" id="A0A8H6Z4H1"/>
<dbReference type="FunFam" id="2.60.40.420:FF:000045">
    <property type="entry name" value="Laccase 2"/>
    <property type="match status" value="1"/>
</dbReference>
<proteinExistence type="inferred from homology"/>
<feature type="domain" description="Plastocyanin-like" evidence="9">
    <location>
        <begin position="380"/>
        <end position="497"/>
    </location>
</feature>
<evidence type="ECO:0000256" key="7">
    <source>
        <dbReference type="SAM" id="SignalP"/>
    </source>
</evidence>
<dbReference type="EMBL" id="JACAZH010000004">
    <property type="protein sequence ID" value="KAF7370186.1"/>
    <property type="molecule type" value="Genomic_DNA"/>
</dbReference>
<gene>
    <name evidence="11" type="ORF">MSAN_00649200</name>
</gene>
<feature type="chain" id="PRO_5034906176" evidence="7">
    <location>
        <begin position="19"/>
        <end position="525"/>
    </location>
</feature>
<dbReference type="Pfam" id="PF00394">
    <property type="entry name" value="Cu-oxidase"/>
    <property type="match status" value="1"/>
</dbReference>
<dbReference type="InterPro" id="IPR011706">
    <property type="entry name" value="Cu-oxidase_C"/>
</dbReference>
<dbReference type="PROSITE" id="PS00080">
    <property type="entry name" value="MULTICOPPER_OXIDASE2"/>
    <property type="match status" value="1"/>
</dbReference>
<evidence type="ECO:0000256" key="4">
    <source>
        <dbReference type="ARBA" id="ARBA00023008"/>
    </source>
</evidence>
<keyword evidence="3" id="KW-0560">Oxidoreductase</keyword>
<dbReference type="OrthoDB" id="2121828at2759"/>
<evidence type="ECO:0000259" key="10">
    <source>
        <dbReference type="Pfam" id="PF07732"/>
    </source>
</evidence>
<evidence type="ECO:0000313" key="12">
    <source>
        <dbReference type="Proteomes" id="UP000623467"/>
    </source>
</evidence>
<dbReference type="InterPro" id="IPR008972">
    <property type="entry name" value="Cupredoxin"/>
</dbReference>
<name>A0A8H6Z4H1_9AGAR</name>
<keyword evidence="2" id="KW-0479">Metal-binding</keyword>
<dbReference type="InterPro" id="IPR002355">
    <property type="entry name" value="Cu_oxidase_Cu_BS"/>
</dbReference>
<dbReference type="Proteomes" id="UP000623467">
    <property type="component" value="Unassembled WGS sequence"/>
</dbReference>
<dbReference type="InterPro" id="IPR033138">
    <property type="entry name" value="Cu_oxidase_CS"/>
</dbReference>
<evidence type="ECO:0000256" key="2">
    <source>
        <dbReference type="ARBA" id="ARBA00022723"/>
    </source>
</evidence>
<protein>
    <submittedName>
        <fullName evidence="11">Laccase 2</fullName>
    </submittedName>
</protein>
<comment type="similarity">
    <text evidence="1">Belongs to the multicopper oxidase family.</text>
</comment>
<reference evidence="11" key="1">
    <citation type="submission" date="2020-05" db="EMBL/GenBank/DDBJ databases">
        <title>Mycena genomes resolve the evolution of fungal bioluminescence.</title>
        <authorList>
            <person name="Tsai I.J."/>
        </authorList>
    </citation>
    <scope>NUCLEOTIDE SEQUENCE</scope>
    <source>
        <strain evidence="11">160909Yilan</strain>
    </source>
</reference>
<dbReference type="Pfam" id="PF07732">
    <property type="entry name" value="Cu-oxidase_3"/>
    <property type="match status" value="1"/>
</dbReference>
<keyword evidence="5" id="KW-1015">Disulfide bond</keyword>
<accession>A0A8H6Z4H1</accession>
<keyword evidence="7" id="KW-0732">Signal</keyword>
<evidence type="ECO:0000256" key="6">
    <source>
        <dbReference type="ARBA" id="ARBA00023180"/>
    </source>
</evidence>
<evidence type="ECO:0000259" key="9">
    <source>
        <dbReference type="Pfam" id="PF07731"/>
    </source>
</evidence>
<dbReference type="Gene3D" id="2.60.40.420">
    <property type="entry name" value="Cupredoxins - blue copper proteins"/>
    <property type="match status" value="3"/>
</dbReference>
<dbReference type="Pfam" id="PF07731">
    <property type="entry name" value="Cu-oxidase_2"/>
    <property type="match status" value="1"/>
</dbReference>
<sequence>MKLLAAIFPAFLALLVAAQNFNDVTLEIINTDLAPDGFTRSTVSANGTFPGPIIRATKGDTLRVTVNNQLTDPTMRRSTTLDFDGIFFDSSNVYNEGTPFVTTCPFGPNASYTYVLPLGNQTGSYWYHSQLSLQYADGLRGALIIYDPDDPQADLYDVDDDSTIWFLGDWWHNASIAMLESYQATQIIPVADSGLFNGAGRFNTGPLTEYAVSTVTSGTRYRMRIINASARSDFTVSVDNHTMTVIGADGVATEPHTVTEMLIHAGQRYDIVLTADQPVGNYWINTILSGGNAAHNLNLNATLGRGILRYEGAPNAEPTTPMTLGPADPIILNEWELTPLDPVPVPPFDVELSFVTSMTANASSPSGFNSQWNINNVSYVSPVVPTLLKVLGGATSADDFNVTENTFVIPANKVVQINFVPDPNNELHPFHLHGGNFWVIKSNGSDIVNEVNPIRRDVAAAASGGTILRFTTDHAGPWFFHCHIFFHMNAGLASVIAQGLNETRTDVHPTEAWDNLCDAYYALPC</sequence>
<feature type="signal peptide" evidence="7">
    <location>
        <begin position="1"/>
        <end position="18"/>
    </location>
</feature>
<dbReference type="CDD" id="cd13903">
    <property type="entry name" value="CuRO_3_Tv-LCC_like"/>
    <property type="match status" value="1"/>
</dbReference>
<dbReference type="SUPFAM" id="SSF49503">
    <property type="entry name" value="Cupredoxins"/>
    <property type="match status" value="3"/>
</dbReference>